<keyword evidence="3" id="KW-0813">Transport</keyword>
<dbReference type="PANTHER" id="PTHR31686">
    <property type="match status" value="1"/>
</dbReference>
<feature type="transmembrane region" description="Helical" evidence="8">
    <location>
        <begin position="86"/>
        <end position="105"/>
    </location>
</feature>
<comment type="caution">
    <text evidence="9">The sequence shown here is derived from an EMBL/GenBank/DDBJ whole genome shotgun (WGS) entry which is preliminary data.</text>
</comment>
<keyword evidence="6 8" id="KW-1133">Transmembrane helix</keyword>
<comment type="subcellular location">
    <subcellularLocation>
        <location evidence="1">Cell membrane</location>
        <topology evidence="1">Multi-pass membrane protein</topology>
    </subcellularLocation>
</comment>
<comment type="similarity">
    <text evidence="2">Belongs to the tellurite-resistance/dicarboxylate transporter (TDT) family.</text>
</comment>
<evidence type="ECO:0000256" key="3">
    <source>
        <dbReference type="ARBA" id="ARBA00022448"/>
    </source>
</evidence>
<keyword evidence="7 8" id="KW-0472">Membrane</keyword>
<dbReference type="GO" id="GO:0005886">
    <property type="term" value="C:plasma membrane"/>
    <property type="evidence" value="ECO:0007669"/>
    <property type="project" value="UniProtKB-SubCell"/>
</dbReference>
<feature type="transmembrane region" description="Helical" evidence="8">
    <location>
        <begin position="218"/>
        <end position="237"/>
    </location>
</feature>
<dbReference type="CDD" id="cd09319">
    <property type="entry name" value="TDT_like_1"/>
    <property type="match status" value="1"/>
</dbReference>
<keyword evidence="5 8" id="KW-0812">Transmembrane</keyword>
<evidence type="ECO:0000256" key="1">
    <source>
        <dbReference type="ARBA" id="ARBA00004651"/>
    </source>
</evidence>
<feature type="transmembrane region" description="Helical" evidence="8">
    <location>
        <begin position="314"/>
        <end position="341"/>
    </location>
</feature>
<feature type="transmembrane region" description="Helical" evidence="8">
    <location>
        <begin position="148"/>
        <end position="171"/>
    </location>
</feature>
<dbReference type="Pfam" id="PF03595">
    <property type="entry name" value="SLAC1"/>
    <property type="match status" value="1"/>
</dbReference>
<dbReference type="Gene3D" id="1.50.10.150">
    <property type="entry name" value="Voltage-dependent anion channel"/>
    <property type="match status" value="1"/>
</dbReference>
<evidence type="ECO:0000256" key="6">
    <source>
        <dbReference type="ARBA" id="ARBA00022989"/>
    </source>
</evidence>
<evidence type="ECO:0000256" key="5">
    <source>
        <dbReference type="ARBA" id="ARBA00022692"/>
    </source>
</evidence>
<keyword evidence="10" id="KW-1185">Reference proteome</keyword>
<evidence type="ECO:0000256" key="4">
    <source>
        <dbReference type="ARBA" id="ARBA00022475"/>
    </source>
</evidence>
<accession>A0A5J4K9Y8</accession>
<feature type="transmembrane region" description="Helical" evidence="8">
    <location>
        <begin position="183"/>
        <end position="206"/>
    </location>
</feature>
<gene>
    <name evidence="9" type="ORF">KTAU_25390</name>
</gene>
<dbReference type="InterPro" id="IPR051629">
    <property type="entry name" value="Sulfite_efflux_TDT"/>
</dbReference>
<dbReference type="PANTHER" id="PTHR31686:SF1">
    <property type="entry name" value="SULFITE EFFLUX PUMP SSU1"/>
    <property type="match status" value="1"/>
</dbReference>
<feature type="transmembrane region" description="Helical" evidence="8">
    <location>
        <begin position="21"/>
        <end position="40"/>
    </location>
</feature>
<evidence type="ECO:0000256" key="7">
    <source>
        <dbReference type="ARBA" id="ARBA00023136"/>
    </source>
</evidence>
<dbReference type="RefSeq" id="WP_151728596.1">
    <property type="nucleotide sequence ID" value="NZ_BKZV01000003.1"/>
</dbReference>
<keyword evidence="4" id="KW-1003">Cell membrane</keyword>
<reference evidence="9 10" key="1">
    <citation type="journal article" date="2019" name="Int. J. Syst. Evol. Microbiol.">
        <title>Thermogemmatispora aurantia sp. nov. and Thermogemmatispora argillosa sp. nov., within the class Ktedonobacteria, and emended description of the genus Thermogemmatispora.</title>
        <authorList>
            <person name="Zheng Y."/>
            <person name="Wang C.M."/>
            <person name="Sakai Y."/>
            <person name="Abe K."/>
            <person name="Yokota A."/>
            <person name="Yabe S."/>
        </authorList>
    </citation>
    <scope>NUCLEOTIDE SEQUENCE [LARGE SCALE GENOMIC DNA]</scope>
    <source>
        <strain evidence="9 10">A1-2</strain>
    </source>
</reference>
<dbReference type="EMBL" id="BKZV01000003">
    <property type="protein sequence ID" value="GER83902.1"/>
    <property type="molecule type" value="Genomic_DNA"/>
</dbReference>
<evidence type="ECO:0000313" key="9">
    <source>
        <dbReference type="EMBL" id="GER83902.1"/>
    </source>
</evidence>
<proteinExistence type="inferred from homology"/>
<feature type="transmembrane region" description="Helical" evidence="8">
    <location>
        <begin position="111"/>
        <end position="136"/>
    </location>
</feature>
<evidence type="ECO:0000256" key="2">
    <source>
        <dbReference type="ARBA" id="ARBA00008566"/>
    </source>
</evidence>
<evidence type="ECO:0000313" key="10">
    <source>
        <dbReference type="Proteomes" id="UP000334820"/>
    </source>
</evidence>
<feature type="transmembrane region" description="Helical" evidence="8">
    <location>
        <begin position="257"/>
        <end position="278"/>
    </location>
</feature>
<dbReference type="AlphaFoldDB" id="A0A5J4K9Y8"/>
<feature type="transmembrane region" description="Helical" evidence="8">
    <location>
        <begin position="290"/>
        <end position="308"/>
    </location>
</feature>
<organism evidence="9 10">
    <name type="scientific">Thermogemmatispora aurantia</name>
    <dbReference type="NCBI Taxonomy" id="2045279"/>
    <lineage>
        <taxon>Bacteria</taxon>
        <taxon>Bacillati</taxon>
        <taxon>Chloroflexota</taxon>
        <taxon>Ktedonobacteria</taxon>
        <taxon>Thermogemmatisporales</taxon>
        <taxon>Thermogemmatisporaceae</taxon>
        <taxon>Thermogemmatispora</taxon>
    </lineage>
</organism>
<feature type="transmembrane region" description="Helical" evidence="8">
    <location>
        <begin position="46"/>
        <end position="66"/>
    </location>
</feature>
<dbReference type="Proteomes" id="UP000334820">
    <property type="component" value="Unassembled WGS sequence"/>
</dbReference>
<dbReference type="InterPro" id="IPR038665">
    <property type="entry name" value="Voltage-dep_anion_channel_sf"/>
</dbReference>
<sequence>MKKRPLSDYQAHWWNWVRQLYPGYFACVMATGIVSIALLLNRAVLVSVILGWLGGGLFLLLLALYLLRLVRYPREVLQDATDPGKLFGYFTAVAAPGVLATRAALNHWVGLPILLIAFAAGIWCFLTYWAFAVLLFRNERPLQQAVNGSWLISIVGTESLAINWTILTTFWPERAAVLQLVAYAFWTLGVLLYLIFITFIVYRFSFGKILPADLTPPYWINMGAMAITTVAGIRLLQAPHPAPLLVSVQPYITGFTLMMWAWGTWWLPLLVLIGIWKYGIMRQPLRYEPALWSIVFPLGMYATALHLLGQLPGIAFFEVVAAPFTWVAFSAWLLVMGGWLYSIGQTLSRLRARAQASESPPLTVSERQG</sequence>
<name>A0A5J4K9Y8_9CHLR</name>
<protein>
    <submittedName>
        <fullName evidence="9">C4-dicarboxylate transporter</fullName>
    </submittedName>
</protein>
<dbReference type="GO" id="GO:0000319">
    <property type="term" value="F:sulfite transmembrane transporter activity"/>
    <property type="evidence" value="ECO:0007669"/>
    <property type="project" value="TreeGrafter"/>
</dbReference>
<dbReference type="InterPro" id="IPR004695">
    <property type="entry name" value="SLAC1/Mae1/Ssu1/TehA"/>
</dbReference>
<evidence type="ECO:0000256" key="8">
    <source>
        <dbReference type="SAM" id="Phobius"/>
    </source>
</evidence>